<organism evidence="1 2">
    <name type="scientific">Convivina intestini</name>
    <dbReference type="NCBI Taxonomy" id="1505726"/>
    <lineage>
        <taxon>Bacteria</taxon>
        <taxon>Bacillati</taxon>
        <taxon>Bacillota</taxon>
        <taxon>Bacilli</taxon>
        <taxon>Lactobacillales</taxon>
        <taxon>Lactobacillaceae</taxon>
        <taxon>Convivina</taxon>
    </lineage>
</organism>
<dbReference type="RefSeq" id="WP_165806814.1">
    <property type="nucleotide sequence ID" value="NZ_CAKOEX010000019.1"/>
</dbReference>
<evidence type="ECO:0000313" key="1">
    <source>
        <dbReference type="EMBL" id="PVY82203.1"/>
    </source>
</evidence>
<sequence>MKLVYLAGQLVGVVVQEHKNTLLIRKAFVTDLNGKRTIAITEKAVFVEKVVIDETQSKLVDVPENESIEPINMARSIEFIREFLNV</sequence>
<gene>
    <name evidence="1" type="ORF">C7384_1156</name>
</gene>
<dbReference type="Proteomes" id="UP000245433">
    <property type="component" value="Unassembled WGS sequence"/>
</dbReference>
<name>A0A2U1D3E9_9LACO</name>
<evidence type="ECO:0000313" key="2">
    <source>
        <dbReference type="Proteomes" id="UP000245433"/>
    </source>
</evidence>
<accession>A0A2U1D3E9</accession>
<comment type="caution">
    <text evidence="1">The sequence shown here is derived from an EMBL/GenBank/DDBJ whole genome shotgun (WGS) entry which is preliminary data.</text>
</comment>
<protein>
    <submittedName>
        <fullName evidence="1">Uncharacterized protein</fullName>
    </submittedName>
</protein>
<keyword evidence="2" id="KW-1185">Reference proteome</keyword>
<dbReference type="AlphaFoldDB" id="A0A2U1D3E9"/>
<dbReference type="EMBL" id="QEKT01000015">
    <property type="protein sequence ID" value="PVY82203.1"/>
    <property type="molecule type" value="Genomic_DNA"/>
</dbReference>
<reference evidence="1 2" key="1">
    <citation type="submission" date="2018-04" db="EMBL/GenBank/DDBJ databases">
        <title>Genomic Encyclopedia of Type Strains, Phase IV (KMG-IV): sequencing the most valuable type-strain genomes for metagenomic binning, comparative biology and taxonomic classification.</title>
        <authorList>
            <person name="Goeker M."/>
        </authorList>
    </citation>
    <scope>NUCLEOTIDE SEQUENCE [LARGE SCALE GENOMIC DNA]</scope>
    <source>
        <strain evidence="1 2">DSM 28795</strain>
    </source>
</reference>
<proteinExistence type="predicted"/>